<evidence type="ECO:0008006" key="4">
    <source>
        <dbReference type="Google" id="ProtNLM"/>
    </source>
</evidence>
<dbReference type="AlphaFoldDB" id="G0N346"/>
<feature type="transmembrane region" description="Helical" evidence="1">
    <location>
        <begin position="166"/>
        <end position="190"/>
    </location>
</feature>
<proteinExistence type="predicted"/>
<dbReference type="PANTHER" id="PTHR31720">
    <property type="entry name" value="SERPENTINE RECEPTOR, CLASS Z-RELATED"/>
    <property type="match status" value="1"/>
</dbReference>
<dbReference type="OMA" id="QIYSTHA"/>
<gene>
    <name evidence="2" type="ORF">CAEBREN_25181</name>
</gene>
<keyword evidence="3" id="KW-1185">Reference proteome</keyword>
<dbReference type="Pfam" id="PF10325">
    <property type="entry name" value="7TM_GPCR_Srz"/>
    <property type="match status" value="2"/>
</dbReference>
<evidence type="ECO:0000313" key="2">
    <source>
        <dbReference type="EMBL" id="EGT51357.1"/>
    </source>
</evidence>
<dbReference type="PANTHER" id="PTHR31720:SF12">
    <property type="entry name" value="SERPENTINE RECEPTOR, CLASS T-RELATED"/>
    <property type="match status" value="1"/>
</dbReference>
<dbReference type="HOGENOM" id="CLU_056063_2_0_1"/>
<feature type="transmembrane region" description="Helical" evidence="1">
    <location>
        <begin position="63"/>
        <end position="81"/>
    </location>
</feature>
<dbReference type="InterPro" id="IPR018817">
    <property type="entry name" value="7TM_GPCR_serpentine_rcpt_Srz"/>
</dbReference>
<dbReference type="InParanoid" id="G0N346"/>
<evidence type="ECO:0000313" key="3">
    <source>
        <dbReference type="Proteomes" id="UP000008068"/>
    </source>
</evidence>
<dbReference type="Proteomes" id="UP000008068">
    <property type="component" value="Unassembled WGS sequence"/>
</dbReference>
<feature type="transmembrane region" description="Helical" evidence="1">
    <location>
        <begin position="12"/>
        <end position="33"/>
    </location>
</feature>
<evidence type="ECO:0000256" key="1">
    <source>
        <dbReference type="SAM" id="Phobius"/>
    </source>
</evidence>
<protein>
    <recommendedName>
        <fullName evidence="4">Serpentine Receptor, class Z</fullName>
    </recommendedName>
</protein>
<keyword evidence="1" id="KW-0472">Membrane</keyword>
<accession>G0N346</accession>
<feature type="transmembrane region" description="Helical" evidence="1">
    <location>
        <begin position="140"/>
        <end position="159"/>
    </location>
</feature>
<keyword evidence="1" id="KW-0812">Transmembrane</keyword>
<organism evidence="3">
    <name type="scientific">Caenorhabditis brenneri</name>
    <name type="common">Nematode worm</name>
    <dbReference type="NCBI Taxonomy" id="135651"/>
    <lineage>
        <taxon>Eukaryota</taxon>
        <taxon>Metazoa</taxon>
        <taxon>Ecdysozoa</taxon>
        <taxon>Nematoda</taxon>
        <taxon>Chromadorea</taxon>
        <taxon>Rhabditida</taxon>
        <taxon>Rhabditina</taxon>
        <taxon>Rhabditomorpha</taxon>
        <taxon>Rhabditoidea</taxon>
        <taxon>Rhabditidae</taxon>
        <taxon>Peloderinae</taxon>
        <taxon>Caenorhabditis</taxon>
    </lineage>
</organism>
<name>G0N346_CAEBE</name>
<reference evidence="3" key="1">
    <citation type="submission" date="2011-07" db="EMBL/GenBank/DDBJ databases">
        <authorList>
            <consortium name="Caenorhabditis brenneri Sequencing and Analysis Consortium"/>
            <person name="Wilson R.K."/>
        </authorList>
    </citation>
    <scope>NUCLEOTIDE SEQUENCE [LARGE SCALE GENOMIC DNA]</scope>
    <source>
        <strain evidence="3">PB2801</strain>
    </source>
</reference>
<keyword evidence="1" id="KW-1133">Transmembrane helix</keyword>
<dbReference type="EMBL" id="GL379833">
    <property type="protein sequence ID" value="EGT51357.1"/>
    <property type="molecule type" value="Genomic_DNA"/>
</dbReference>
<sequence>MENTTSIHNISSLYSIFLVRIYMVILTFIYPFYIHVYRMNREWDQKTALYHIIRHSYKVLQKFYVLLYIFIATTIITDNFYKDNNTVWFLYYLYFMSQFLILYLMAEVNHFLLCLLAFQRFMIYFFPWSEKYIRFDETGMSRFVICCYIIFGLQLTWELGISHNQCFFYIIINFLLLLSILLYLPIAYSIQKTYIPLYFSFASEDLELLVGSYKVIDSFLTPFIVQISYLGCNRRNLMTLLWSLKPKNVLKTLCCPCFTAAPRVAPRDQSMYSSSGLPLY</sequence>